<reference evidence="4" key="2">
    <citation type="submission" date="2013-07" db="EMBL/GenBank/DDBJ databases">
        <authorList>
            <consortium name="The Broad Institute Genome Sequencing Platform"/>
            <person name="Cuomo C."/>
            <person name="Litvintseva A."/>
            <person name="Chen Y."/>
            <person name="Heitman J."/>
            <person name="Sun S."/>
            <person name="Springer D."/>
            <person name="Dromer F."/>
            <person name="Young S.K."/>
            <person name="Zeng Q."/>
            <person name="Gargeya S."/>
            <person name="Fitzgerald M."/>
            <person name="Abouelleil A."/>
            <person name="Alvarado L."/>
            <person name="Berlin A.M."/>
            <person name="Chapman S.B."/>
            <person name="Dewar J."/>
            <person name="Goldberg J."/>
            <person name="Griggs A."/>
            <person name="Gujja S."/>
            <person name="Hansen M."/>
            <person name="Howarth C."/>
            <person name="Imamovic A."/>
            <person name="Larimer J."/>
            <person name="McCowan C."/>
            <person name="Murphy C."/>
            <person name="Pearson M."/>
            <person name="Priest M."/>
            <person name="Roberts A."/>
            <person name="Saif S."/>
            <person name="Shea T."/>
            <person name="Sykes S."/>
            <person name="Wortman J."/>
            <person name="Nusbaum C."/>
            <person name="Birren B."/>
        </authorList>
    </citation>
    <scope>NUCLEOTIDE SEQUENCE</scope>
    <source>
        <strain evidence="4">CBS 10117</strain>
    </source>
</reference>
<evidence type="ECO:0000313" key="5">
    <source>
        <dbReference type="Proteomes" id="UP000078595"/>
    </source>
</evidence>
<dbReference type="EMBL" id="KI894030">
    <property type="protein sequence ID" value="OBR85659.1"/>
    <property type="molecule type" value="Genomic_DNA"/>
</dbReference>
<evidence type="ECO:0000313" key="4">
    <source>
        <dbReference type="EMBL" id="WWC60771.1"/>
    </source>
</evidence>
<organism evidence="3">
    <name type="scientific">Kwoniella dejecticola CBS 10117</name>
    <dbReference type="NCBI Taxonomy" id="1296121"/>
    <lineage>
        <taxon>Eukaryota</taxon>
        <taxon>Fungi</taxon>
        <taxon>Dikarya</taxon>
        <taxon>Basidiomycota</taxon>
        <taxon>Agaricomycotina</taxon>
        <taxon>Tremellomycetes</taxon>
        <taxon>Tremellales</taxon>
        <taxon>Cryptococcaceae</taxon>
        <taxon>Kwoniella</taxon>
    </lineage>
</organism>
<feature type="compositionally biased region" description="Low complexity" evidence="2">
    <location>
        <begin position="36"/>
        <end position="53"/>
    </location>
</feature>
<dbReference type="EMBL" id="CP144533">
    <property type="protein sequence ID" value="WWC60771.1"/>
    <property type="molecule type" value="Genomic_DNA"/>
</dbReference>
<keyword evidence="5" id="KW-1185">Reference proteome</keyword>
<proteinExistence type="predicted"/>
<dbReference type="RefSeq" id="XP_018263501.1">
    <property type="nucleotide sequence ID" value="XM_018406693.1"/>
</dbReference>
<dbReference type="Proteomes" id="UP000078595">
    <property type="component" value="Chromosome 4"/>
</dbReference>
<sequence>MSINPLRAALLRPSTSIFIPRTPNFRSFRNPTRRWTSTSTSTSSSSTSSSHNAQHSHAHGHGHNHSHPNPSPKTGKKPSPHLVWYREIVPAMIPIFLISTTLFLSLSLVRTHLSHSKSLAESNVKIAELEAQLTQMRVEQKKQLLREKRERERILPLVVERVLQRVGVVGGEEEEGSEEGQEEIKELPRLL</sequence>
<evidence type="ECO:0000256" key="1">
    <source>
        <dbReference type="SAM" id="Coils"/>
    </source>
</evidence>
<name>A0A1A6A6H9_9TREE</name>
<dbReference type="GeneID" id="28967069"/>
<reference evidence="3" key="1">
    <citation type="submission" date="2013-07" db="EMBL/GenBank/DDBJ databases">
        <title>The Genome Sequence of Cryptococcus dejecticola CBS10117.</title>
        <authorList>
            <consortium name="The Broad Institute Genome Sequencing Platform"/>
            <person name="Cuomo C."/>
            <person name="Litvintseva A."/>
            <person name="Chen Y."/>
            <person name="Heitman J."/>
            <person name="Sun S."/>
            <person name="Springer D."/>
            <person name="Dromer F."/>
            <person name="Young S.K."/>
            <person name="Zeng Q."/>
            <person name="Gargeya S."/>
            <person name="Fitzgerald M."/>
            <person name="Abouelleil A."/>
            <person name="Alvarado L."/>
            <person name="Berlin A.M."/>
            <person name="Chapman S.B."/>
            <person name="Dewar J."/>
            <person name="Goldberg J."/>
            <person name="Griggs A."/>
            <person name="Gujja S."/>
            <person name="Hansen M."/>
            <person name="Howarth C."/>
            <person name="Imamovic A."/>
            <person name="Larimer J."/>
            <person name="McCowan C."/>
            <person name="Murphy C."/>
            <person name="Pearson M."/>
            <person name="Priest M."/>
            <person name="Roberts A."/>
            <person name="Saif S."/>
            <person name="Shea T."/>
            <person name="Sykes S."/>
            <person name="Wortman J."/>
            <person name="Nusbaum C."/>
            <person name="Birren B."/>
        </authorList>
    </citation>
    <scope>NUCLEOTIDE SEQUENCE [LARGE SCALE GENOMIC DNA]</scope>
    <source>
        <strain evidence="3">CBS 10117</strain>
    </source>
</reference>
<dbReference type="AlphaFoldDB" id="A0A1A6A6H9"/>
<feature type="compositionally biased region" description="Basic residues" evidence="2">
    <location>
        <begin position="54"/>
        <end position="66"/>
    </location>
</feature>
<feature type="compositionally biased region" description="Acidic residues" evidence="2">
    <location>
        <begin position="171"/>
        <end position="181"/>
    </location>
</feature>
<reference evidence="4" key="3">
    <citation type="submission" date="2024-02" db="EMBL/GenBank/DDBJ databases">
        <title>Comparative genomics of Cryptococcus and Kwoniella reveals pathogenesis evolution and contrasting modes of karyotype evolution via chromosome fusion or intercentromeric recombination.</title>
        <authorList>
            <person name="Coelho M.A."/>
            <person name="David-Palma M."/>
            <person name="Shea T."/>
            <person name="Bowers K."/>
            <person name="McGinley-Smith S."/>
            <person name="Mohammad A.W."/>
            <person name="Gnirke A."/>
            <person name="Yurkov A.M."/>
            <person name="Nowrousian M."/>
            <person name="Sun S."/>
            <person name="Cuomo C.A."/>
            <person name="Heitman J."/>
        </authorList>
    </citation>
    <scope>NUCLEOTIDE SEQUENCE</scope>
    <source>
        <strain evidence="4">CBS 10117</strain>
    </source>
</reference>
<gene>
    <name evidence="3" type="ORF">I303_03370</name>
    <name evidence="4" type="ORF">I303_103347</name>
</gene>
<protein>
    <submittedName>
        <fullName evidence="3">Uncharacterized protein</fullName>
    </submittedName>
</protein>
<dbReference type="OrthoDB" id="2565373at2759"/>
<evidence type="ECO:0000256" key="2">
    <source>
        <dbReference type="SAM" id="MobiDB-lite"/>
    </source>
</evidence>
<accession>A0A1A6A6H9</accession>
<feature type="compositionally biased region" description="Basic and acidic residues" evidence="2">
    <location>
        <begin position="182"/>
        <end position="191"/>
    </location>
</feature>
<feature type="region of interest" description="Disordered" evidence="2">
    <location>
        <begin position="170"/>
        <end position="191"/>
    </location>
</feature>
<feature type="region of interest" description="Disordered" evidence="2">
    <location>
        <begin position="22"/>
        <end position="79"/>
    </location>
</feature>
<evidence type="ECO:0000313" key="3">
    <source>
        <dbReference type="EMBL" id="OBR85659.1"/>
    </source>
</evidence>
<feature type="compositionally biased region" description="Polar residues" evidence="2">
    <location>
        <begin position="24"/>
        <end position="35"/>
    </location>
</feature>
<dbReference type="KEGG" id="kdj:28967069"/>
<feature type="coiled-coil region" evidence="1">
    <location>
        <begin position="119"/>
        <end position="146"/>
    </location>
</feature>
<keyword evidence="1" id="KW-0175">Coiled coil</keyword>
<dbReference type="VEuPathDB" id="FungiDB:I303_03370"/>